<organism evidence="1 2">
    <name type="scientific">Anaerosolibacter carboniphilus</name>
    <dbReference type="NCBI Taxonomy" id="1417629"/>
    <lineage>
        <taxon>Bacteria</taxon>
        <taxon>Bacillati</taxon>
        <taxon>Bacillota</taxon>
        <taxon>Clostridia</taxon>
        <taxon>Peptostreptococcales</taxon>
        <taxon>Thermotaleaceae</taxon>
        <taxon>Anaerosolibacter</taxon>
    </lineage>
</organism>
<dbReference type="EMBL" id="JACHEN010000012">
    <property type="protein sequence ID" value="MBB6216168.1"/>
    <property type="molecule type" value="Genomic_DNA"/>
</dbReference>
<sequence length="184" mass="21595">MDVMGSKFKLSNNELTYLHSVLNNGALIQQKGDGLSAITADLQLIHLSLKAKLDKKIIKKQKSYVVQFNVYEILYIQTMLEFLIPYLNTRSAEYQVFLFDHRHNLSPQQFLEIKGVHQGIFSFYRSMCKLMDKINQLEPYYKKAFYEIMNMSLEERVNALLKIDEHLQKKQQEAANVIYIHTKV</sequence>
<proteinExistence type="predicted"/>
<evidence type="ECO:0000313" key="1">
    <source>
        <dbReference type="EMBL" id="MBB6216168.1"/>
    </source>
</evidence>
<gene>
    <name evidence="1" type="ORF">HNQ80_002267</name>
</gene>
<dbReference type="RefSeq" id="WP_184310698.1">
    <property type="nucleotide sequence ID" value="NZ_JACHEN010000012.1"/>
</dbReference>
<dbReference type="Proteomes" id="UP000579281">
    <property type="component" value="Unassembled WGS sequence"/>
</dbReference>
<name>A0A841KVD3_9FIRM</name>
<reference evidence="1 2" key="1">
    <citation type="submission" date="2020-08" db="EMBL/GenBank/DDBJ databases">
        <title>Genomic Encyclopedia of Type Strains, Phase IV (KMG-IV): sequencing the most valuable type-strain genomes for metagenomic binning, comparative biology and taxonomic classification.</title>
        <authorList>
            <person name="Goeker M."/>
        </authorList>
    </citation>
    <scope>NUCLEOTIDE SEQUENCE [LARGE SCALE GENOMIC DNA]</scope>
    <source>
        <strain evidence="1 2">DSM 103526</strain>
    </source>
</reference>
<comment type="caution">
    <text evidence="1">The sequence shown here is derived from an EMBL/GenBank/DDBJ whole genome shotgun (WGS) entry which is preliminary data.</text>
</comment>
<accession>A0A841KVD3</accession>
<evidence type="ECO:0000313" key="2">
    <source>
        <dbReference type="Proteomes" id="UP000579281"/>
    </source>
</evidence>
<protein>
    <submittedName>
        <fullName evidence="1">Uncharacterized protein</fullName>
    </submittedName>
</protein>
<keyword evidence="2" id="KW-1185">Reference proteome</keyword>
<dbReference type="AlphaFoldDB" id="A0A841KVD3"/>